<evidence type="ECO:0000313" key="3">
    <source>
        <dbReference type="CGD" id="CAL0000169872"/>
    </source>
</evidence>
<proteinExistence type="predicted"/>
<keyword evidence="5" id="KW-1185">Reference proteome</keyword>
<sequence length="582" mass="64360">MFSSSSSSSKPKFAFNLTINDLTNVPEINGSCYIELQIRDGTRRSFHTSNINNSNSGNGSSGKNSQNSNSTTTNATISNGIKSTPMTTSRTFLNKFDEFTSSLGSNTSKMISSTSKSSSSLLLSSSSSTTTVSGNISATTSKKKLHNFKCNFNYKLSCNLKFNIKKKGNIIANKYLLLKIFYINNESDQSTHHHHHPHPHPHHYHTQITELGKVDINLSEYLNFDEPITTKYLLNDSKVNSILGVTIGLNELPPTFDFHTQLQIQDSNSSISGGSSTNISNTNSMLSRQIATTTTTTTTTTNSKRNNFNVPQFERKHVFAGIGNVLGDNNNNNKNNNNSSSISTSNGGLGQFQNTGGSSGGIDYSRPSTPTEQQQQQKQLSIIGELGNNNNNNNNNNNGSRSRIKSDQNGWKNQNGNNNGNDITQTIAPSQQLQQAMMDPIISQLYCKILESSWDPELYSILNYSPEQCIDDIFNNPYNKFGCNLKLKQLYESKLNDELQELDYYNNNNNNGDNNNNNDSYRELNGLISEIKYRTDLKSWNINLNDLPRDTTTTNTTNTTTTNTNTTKNATTTPSTSTSTTS</sequence>
<feature type="region of interest" description="Disordered" evidence="1">
    <location>
        <begin position="324"/>
        <end position="424"/>
    </location>
</feature>
<dbReference type="PANTHER" id="PTHR21456">
    <property type="entry name" value="FAMILY WITH SEQUENCE SIMILARITY 102"/>
    <property type="match status" value="1"/>
</dbReference>
<dbReference type="InterPro" id="IPR019448">
    <property type="entry name" value="NT-C2"/>
</dbReference>
<feature type="domain" description="C2 NT-type" evidence="2">
    <location>
        <begin position="3"/>
        <end position="251"/>
    </location>
</feature>
<protein>
    <recommendedName>
        <fullName evidence="2">C2 NT-type domain-containing protein</fullName>
    </recommendedName>
</protein>
<feature type="compositionally biased region" description="Low complexity" evidence="1">
    <location>
        <begin position="551"/>
        <end position="582"/>
    </location>
</feature>
<feature type="compositionally biased region" description="Low complexity" evidence="1">
    <location>
        <begin position="329"/>
        <end position="346"/>
    </location>
</feature>
<gene>
    <name evidence="3" type="ordered locus">Cd36_72270</name>
    <name evidence="4" type="ORF">CD36_72270</name>
</gene>
<name>B9WKD0_CANDC</name>
<dbReference type="AlphaFoldDB" id="B9WKD0"/>
<dbReference type="KEGG" id="cdu:CD36_72270"/>
<evidence type="ECO:0000259" key="2">
    <source>
        <dbReference type="PROSITE" id="PS51840"/>
    </source>
</evidence>
<dbReference type="eggNOG" id="ENOG502SBEF">
    <property type="taxonomic scope" value="Eukaryota"/>
</dbReference>
<dbReference type="EMBL" id="FM992694">
    <property type="protein sequence ID" value="CAX40780.1"/>
    <property type="molecule type" value="Genomic_DNA"/>
</dbReference>
<dbReference type="RefSeq" id="XP_002421445.1">
    <property type="nucleotide sequence ID" value="XM_002421400.1"/>
</dbReference>
<dbReference type="PANTHER" id="PTHR21456:SF1">
    <property type="entry name" value="C2 NT-TYPE DOMAIN-CONTAINING PROTEIN"/>
    <property type="match status" value="1"/>
</dbReference>
<dbReference type="HOGENOM" id="CLU_033548_0_0_1"/>
<dbReference type="PROSITE" id="PS51840">
    <property type="entry name" value="C2_NT"/>
    <property type="match status" value="1"/>
</dbReference>
<feature type="compositionally biased region" description="Low complexity" evidence="1">
    <location>
        <begin position="48"/>
        <end position="81"/>
    </location>
</feature>
<dbReference type="VEuPathDB" id="FungiDB:CD36_72270"/>
<dbReference type="GeneID" id="8048994"/>
<dbReference type="Proteomes" id="UP000002605">
    <property type="component" value="Chromosome 7"/>
</dbReference>
<evidence type="ECO:0000313" key="5">
    <source>
        <dbReference type="Proteomes" id="UP000002605"/>
    </source>
</evidence>
<evidence type="ECO:0000256" key="1">
    <source>
        <dbReference type="SAM" id="MobiDB-lite"/>
    </source>
</evidence>
<dbReference type="CGD" id="CAL0000169872">
    <property type="gene designation" value="Cd36_72270"/>
</dbReference>
<feature type="region of interest" description="Disordered" evidence="1">
    <location>
        <begin position="45"/>
        <end position="83"/>
    </location>
</feature>
<dbReference type="InterPro" id="IPR039931">
    <property type="entry name" value="EEIG1/2-like"/>
</dbReference>
<dbReference type="Pfam" id="PF10358">
    <property type="entry name" value="NT-C2"/>
    <property type="match status" value="1"/>
</dbReference>
<accession>B9WKD0</accession>
<feature type="region of interest" description="Disordered" evidence="1">
    <location>
        <begin position="544"/>
        <end position="582"/>
    </location>
</feature>
<organism evidence="4 5">
    <name type="scientific">Candida dubliniensis (strain CD36 / ATCC MYA-646 / CBS 7987 / NCPF 3949 / NRRL Y-17841)</name>
    <name type="common">Yeast</name>
    <dbReference type="NCBI Taxonomy" id="573826"/>
    <lineage>
        <taxon>Eukaryota</taxon>
        <taxon>Fungi</taxon>
        <taxon>Dikarya</taxon>
        <taxon>Ascomycota</taxon>
        <taxon>Saccharomycotina</taxon>
        <taxon>Pichiomycetes</taxon>
        <taxon>Debaryomycetaceae</taxon>
        <taxon>Candida/Lodderomyces clade</taxon>
        <taxon>Candida</taxon>
    </lineage>
</organism>
<dbReference type="OrthoDB" id="3365224at2759"/>
<feature type="compositionally biased region" description="Low complexity" evidence="1">
    <location>
        <begin position="388"/>
        <end position="398"/>
    </location>
</feature>
<evidence type="ECO:0000313" key="4">
    <source>
        <dbReference type="EMBL" id="CAX40780.1"/>
    </source>
</evidence>
<feature type="compositionally biased region" description="Low complexity" evidence="1">
    <location>
        <begin position="409"/>
        <end position="421"/>
    </location>
</feature>
<reference evidence="4 5" key="1">
    <citation type="journal article" date="2009" name="Genome Res.">
        <title>Comparative genomics of the fungal pathogens Candida dubliniensis and Candida albicans.</title>
        <authorList>
            <person name="Jackson A.P."/>
            <person name="Gamble J.A."/>
            <person name="Yeomans T."/>
            <person name="Moran G.P."/>
            <person name="Saunders D."/>
            <person name="Harris D."/>
            <person name="Aslett M."/>
            <person name="Barrell J.F."/>
            <person name="Butler G."/>
            <person name="Citiulo F."/>
            <person name="Coleman D.C."/>
            <person name="de Groot P.W.J."/>
            <person name="Goodwin T.J."/>
            <person name="Quail M.A."/>
            <person name="McQuillan J."/>
            <person name="Munro C.A."/>
            <person name="Pain A."/>
            <person name="Poulter R.T."/>
            <person name="Rajandream M.A."/>
            <person name="Renauld H."/>
            <person name="Spiering M.J."/>
            <person name="Tivey A."/>
            <person name="Gow N.A.R."/>
            <person name="Barrell B."/>
            <person name="Sullivan D.J."/>
            <person name="Berriman M."/>
        </authorList>
    </citation>
    <scope>NUCLEOTIDE SEQUENCE [LARGE SCALE GENOMIC DNA]</scope>
    <source>
        <strain evidence="5">CD36 / ATCC MYA-646 / CBS 7987 / NCPF 3949 / NRRL Y-17841</strain>
    </source>
</reference>